<name>A0A1F8GTU8_9BACT</name>
<proteinExistence type="predicted"/>
<dbReference type="AlphaFoldDB" id="A0A1F8GTU8"/>
<sequence length="104" mass="11774">MKIKAIYDLRLLAIMQGGEDSSRNAEAMQEFDAAFRFLELEAARSLFECQGVRGVLSEEADPTRAIDYINSARFPFELPDHLERRVVALRQWVMANLVPAPAAF</sequence>
<accession>A0A1F8GTU8</accession>
<organism evidence="1 2">
    <name type="scientific">Candidatus Yanofskybacteria bacterium RIFCSPLOWO2_01_FULL_49_25</name>
    <dbReference type="NCBI Taxonomy" id="1802701"/>
    <lineage>
        <taxon>Bacteria</taxon>
        <taxon>Candidatus Yanofskyibacteriota</taxon>
    </lineage>
</organism>
<comment type="caution">
    <text evidence="1">The sequence shown here is derived from an EMBL/GenBank/DDBJ whole genome shotgun (WGS) entry which is preliminary data.</text>
</comment>
<gene>
    <name evidence="1" type="ORF">A3A33_03475</name>
</gene>
<evidence type="ECO:0000313" key="1">
    <source>
        <dbReference type="EMBL" id="OGN28813.1"/>
    </source>
</evidence>
<evidence type="ECO:0000313" key="2">
    <source>
        <dbReference type="Proteomes" id="UP000179047"/>
    </source>
</evidence>
<dbReference type="STRING" id="1802701.A3A33_03475"/>
<reference evidence="1 2" key="1">
    <citation type="journal article" date="2016" name="Nat. Commun.">
        <title>Thousands of microbial genomes shed light on interconnected biogeochemical processes in an aquifer system.</title>
        <authorList>
            <person name="Anantharaman K."/>
            <person name="Brown C.T."/>
            <person name="Hug L.A."/>
            <person name="Sharon I."/>
            <person name="Castelle C.J."/>
            <person name="Probst A.J."/>
            <person name="Thomas B.C."/>
            <person name="Singh A."/>
            <person name="Wilkins M.J."/>
            <person name="Karaoz U."/>
            <person name="Brodie E.L."/>
            <person name="Williams K.H."/>
            <person name="Hubbard S.S."/>
            <person name="Banfield J.F."/>
        </authorList>
    </citation>
    <scope>NUCLEOTIDE SEQUENCE [LARGE SCALE GENOMIC DNA]</scope>
</reference>
<dbReference type="Proteomes" id="UP000179047">
    <property type="component" value="Unassembled WGS sequence"/>
</dbReference>
<protein>
    <submittedName>
        <fullName evidence="1">Uncharacterized protein</fullName>
    </submittedName>
</protein>
<dbReference type="EMBL" id="MGKP01000012">
    <property type="protein sequence ID" value="OGN28813.1"/>
    <property type="molecule type" value="Genomic_DNA"/>
</dbReference>